<reference evidence="2" key="1">
    <citation type="submission" date="2016-03" db="EMBL/GenBank/DDBJ databases">
        <authorList>
            <person name="Devillers Hugo."/>
        </authorList>
    </citation>
    <scope>NUCLEOTIDE SEQUENCE [LARGE SCALE GENOMIC DNA]</scope>
</reference>
<dbReference type="Pfam" id="PF13762">
    <property type="entry name" value="MNE1"/>
    <property type="match status" value="1"/>
</dbReference>
<organism evidence="1 2">
    <name type="scientific">Lachancea nothofagi CBS 11611</name>
    <dbReference type="NCBI Taxonomy" id="1266666"/>
    <lineage>
        <taxon>Eukaryota</taxon>
        <taxon>Fungi</taxon>
        <taxon>Dikarya</taxon>
        <taxon>Ascomycota</taxon>
        <taxon>Saccharomycotina</taxon>
        <taxon>Saccharomycetes</taxon>
        <taxon>Saccharomycetales</taxon>
        <taxon>Saccharomycetaceae</taxon>
        <taxon>Lachancea</taxon>
    </lineage>
</organism>
<keyword evidence="2" id="KW-1185">Reference proteome</keyword>
<sequence>MLRNKTPVLPLQSFTARILGGAKLIERVNQISLVSGAKALSQTDIWLNEALANKNYRLRNNKVFNRNEDQIKGRAELFLNVVLGTLRELRLTKKVELYYILLNRLQSSRISWVSKSGSYIVGQTPVELYRELSYMLRSQCTNNDERADMMCLTKFTLQLLKSYVAIFKIRDNLVPDTIFLRNCAEIVGRAGSIHYLHKFVELVDDPGLEAHAYISFYLHTGQTAHLVTFLRSSPLLETQLEPNSLTQLLHQCVHRLVCLGLEDDAQTTFELLMKQAPSITPQSLSSIKFVTEKYGAFKVQLALSKNIEDADYDVPIPWKTFQKDLTFGAYIGLLDESGVDFFNESQAMDFLLTKLPTHDMSVEQWGDYFEETSPRRDASASLKAFHLNIILTHVAAHKSLGFVILIWRHLIVELRLLREFVDSHYLCSSKNQNGFHVLLRAVGNSSAAKLAGYELFKYLKAESTDSITNSGSYFELTNKDYVYLMRSTLWGPERKAIHLYLYHFFLNLGETCIITDGRGRRSWQLPPSVAKLLMSPYLEHRNSQELGRISQLVADWHLDNGCKIPETQLQDIFGAAYVEELSPQKLLKLETQNREERENEPSLGGYSLIADWENAARIREVLKHLRST</sequence>
<dbReference type="Proteomes" id="UP000189911">
    <property type="component" value="Chromosome C"/>
</dbReference>
<dbReference type="AlphaFoldDB" id="A0A1G4J485"/>
<evidence type="ECO:0000313" key="1">
    <source>
        <dbReference type="EMBL" id="SCU84461.1"/>
    </source>
</evidence>
<evidence type="ECO:0000313" key="2">
    <source>
        <dbReference type="Proteomes" id="UP000189911"/>
    </source>
</evidence>
<proteinExistence type="predicted"/>
<dbReference type="InterPro" id="IPR025694">
    <property type="entry name" value="MNE1"/>
</dbReference>
<dbReference type="EMBL" id="LT598446">
    <property type="protein sequence ID" value="SCU84461.1"/>
    <property type="molecule type" value="Genomic_DNA"/>
</dbReference>
<gene>
    <name evidence="1" type="ORF">LANO_0C01420G</name>
</gene>
<dbReference type="GO" id="GO:1990904">
    <property type="term" value="C:ribonucleoprotein complex"/>
    <property type="evidence" value="ECO:0007669"/>
    <property type="project" value="InterPro"/>
</dbReference>
<accession>A0A1G4J485</accession>
<dbReference type="GO" id="GO:0000372">
    <property type="term" value="P:Group I intron splicing"/>
    <property type="evidence" value="ECO:0007669"/>
    <property type="project" value="InterPro"/>
</dbReference>
<protein>
    <submittedName>
        <fullName evidence="1">LANO_0C01420g1_1</fullName>
    </submittedName>
</protein>
<dbReference type="OrthoDB" id="4041451at2759"/>
<name>A0A1G4J485_9SACH</name>